<evidence type="ECO:0000256" key="3">
    <source>
        <dbReference type="ARBA" id="ARBA00022692"/>
    </source>
</evidence>
<feature type="transmembrane region" description="Helical" evidence="6">
    <location>
        <begin position="155"/>
        <end position="174"/>
    </location>
</feature>
<reference evidence="9" key="1">
    <citation type="journal article" date="2019" name="Int. J. Syst. Evol. Microbiol.">
        <title>The Global Catalogue of Microorganisms (GCM) 10K type strain sequencing project: providing services to taxonomists for standard genome sequencing and annotation.</title>
        <authorList>
            <consortium name="The Broad Institute Genomics Platform"/>
            <consortium name="The Broad Institute Genome Sequencing Center for Infectious Disease"/>
            <person name="Wu L."/>
            <person name="Ma J."/>
        </authorList>
    </citation>
    <scope>NUCLEOTIDE SEQUENCE [LARGE SCALE GENOMIC DNA]</scope>
    <source>
        <strain evidence="9">CGMCC 1.15422</strain>
    </source>
</reference>
<keyword evidence="9" id="KW-1185">Reference proteome</keyword>
<feature type="domain" description="EamA" evidence="7">
    <location>
        <begin position="7"/>
        <end position="140"/>
    </location>
</feature>
<dbReference type="Proteomes" id="UP000605733">
    <property type="component" value="Unassembled WGS sequence"/>
</dbReference>
<comment type="subcellular location">
    <subcellularLocation>
        <location evidence="1">Cell membrane</location>
        <topology evidence="1">Multi-pass membrane protein</topology>
    </subcellularLocation>
</comment>
<feature type="transmembrane region" description="Helical" evidence="6">
    <location>
        <begin position="71"/>
        <end position="90"/>
    </location>
</feature>
<accession>A0ABQ1WG72</accession>
<dbReference type="PANTHER" id="PTHR32322">
    <property type="entry name" value="INNER MEMBRANE TRANSPORTER"/>
    <property type="match status" value="1"/>
</dbReference>
<feature type="transmembrane region" description="Helical" evidence="6">
    <location>
        <begin position="186"/>
        <end position="203"/>
    </location>
</feature>
<evidence type="ECO:0000256" key="6">
    <source>
        <dbReference type="SAM" id="Phobius"/>
    </source>
</evidence>
<dbReference type="InterPro" id="IPR050638">
    <property type="entry name" value="AA-Vitamin_Transporters"/>
</dbReference>
<feature type="transmembrane region" description="Helical" evidence="6">
    <location>
        <begin position="123"/>
        <end position="143"/>
    </location>
</feature>
<feature type="transmembrane region" description="Helical" evidence="6">
    <location>
        <begin position="274"/>
        <end position="292"/>
    </location>
</feature>
<sequence length="300" mass="32939">MDNSRLLAILAAFAASAIYGVNHTLAKGLMPLYIEPFGFILLRVSGAAILFWIISLFAPKEKIATSDWPRILGCAIFGMVINMLFFFKGLSLSTPINSSVIITLSPVMVLILASILIKERITLLKTLGIIIGMAGALVLVLFSSGENFNAPNVPLGNVLFIVNAFSYGLYLILVKPLTKKYHAITLMKWLFFIAIFINLPVTYNEFVAVEWASLPFDAIWKMGFVVLGTTFMTYLLNIYALKQLSASTISAFIYLQPLIAITFAISVGADKLTWTKGVAAALVFIGVYMVSIKKTKIKTN</sequence>
<dbReference type="EMBL" id="BMIX01000002">
    <property type="protein sequence ID" value="GGG29206.1"/>
    <property type="molecule type" value="Genomic_DNA"/>
</dbReference>
<evidence type="ECO:0000256" key="5">
    <source>
        <dbReference type="ARBA" id="ARBA00023136"/>
    </source>
</evidence>
<protein>
    <submittedName>
        <fullName evidence="8">Multidrug transporter</fullName>
    </submittedName>
</protein>
<evidence type="ECO:0000256" key="2">
    <source>
        <dbReference type="ARBA" id="ARBA00022475"/>
    </source>
</evidence>
<keyword evidence="3 6" id="KW-0812">Transmembrane</keyword>
<organism evidence="8 9">
    <name type="scientific">Christiangramia forsetii</name>
    <dbReference type="NCBI Taxonomy" id="411153"/>
    <lineage>
        <taxon>Bacteria</taxon>
        <taxon>Pseudomonadati</taxon>
        <taxon>Bacteroidota</taxon>
        <taxon>Flavobacteriia</taxon>
        <taxon>Flavobacteriales</taxon>
        <taxon>Flavobacteriaceae</taxon>
        <taxon>Christiangramia</taxon>
    </lineage>
</organism>
<evidence type="ECO:0000256" key="4">
    <source>
        <dbReference type="ARBA" id="ARBA00022989"/>
    </source>
</evidence>
<dbReference type="InterPro" id="IPR037185">
    <property type="entry name" value="EmrE-like"/>
</dbReference>
<dbReference type="InterPro" id="IPR000620">
    <property type="entry name" value="EamA_dom"/>
</dbReference>
<evidence type="ECO:0000259" key="7">
    <source>
        <dbReference type="Pfam" id="PF00892"/>
    </source>
</evidence>
<evidence type="ECO:0000313" key="8">
    <source>
        <dbReference type="EMBL" id="GGG29206.1"/>
    </source>
</evidence>
<keyword evidence="4 6" id="KW-1133">Transmembrane helix</keyword>
<dbReference type="Pfam" id="PF00892">
    <property type="entry name" value="EamA"/>
    <property type="match status" value="2"/>
</dbReference>
<evidence type="ECO:0000256" key="1">
    <source>
        <dbReference type="ARBA" id="ARBA00004651"/>
    </source>
</evidence>
<dbReference type="RefSeq" id="WP_011711281.1">
    <property type="nucleotide sequence ID" value="NZ_BMIX01000002.1"/>
</dbReference>
<dbReference type="SUPFAM" id="SSF103481">
    <property type="entry name" value="Multidrug resistance efflux transporter EmrE"/>
    <property type="match status" value="2"/>
</dbReference>
<proteinExistence type="predicted"/>
<gene>
    <name evidence="8" type="ORF">GCM10011532_10830</name>
</gene>
<feature type="domain" description="EamA" evidence="7">
    <location>
        <begin position="155"/>
        <end position="291"/>
    </location>
</feature>
<comment type="caution">
    <text evidence="8">The sequence shown here is derived from an EMBL/GenBank/DDBJ whole genome shotgun (WGS) entry which is preliminary data.</text>
</comment>
<name>A0ABQ1WG72_9FLAO</name>
<evidence type="ECO:0000313" key="9">
    <source>
        <dbReference type="Proteomes" id="UP000605733"/>
    </source>
</evidence>
<feature type="transmembrane region" description="Helical" evidence="6">
    <location>
        <begin position="251"/>
        <end position="268"/>
    </location>
</feature>
<dbReference type="PANTHER" id="PTHR32322:SF18">
    <property type="entry name" value="S-ADENOSYLMETHIONINE_S-ADENOSYLHOMOCYSTEINE TRANSPORTER"/>
    <property type="match status" value="1"/>
</dbReference>
<feature type="transmembrane region" description="Helical" evidence="6">
    <location>
        <begin position="36"/>
        <end position="59"/>
    </location>
</feature>
<keyword evidence="2" id="KW-1003">Cell membrane</keyword>
<feature type="transmembrane region" description="Helical" evidence="6">
    <location>
        <begin position="218"/>
        <end position="239"/>
    </location>
</feature>
<feature type="transmembrane region" description="Helical" evidence="6">
    <location>
        <begin position="96"/>
        <end position="116"/>
    </location>
</feature>
<keyword evidence="5 6" id="KW-0472">Membrane</keyword>